<feature type="region of interest" description="Disordered" evidence="10">
    <location>
        <begin position="66"/>
        <end position="130"/>
    </location>
</feature>
<dbReference type="InterPro" id="IPR003439">
    <property type="entry name" value="ABC_transporter-like_ATP-bd"/>
</dbReference>
<evidence type="ECO:0000256" key="9">
    <source>
        <dbReference type="ARBA" id="ARBA00061644"/>
    </source>
</evidence>
<dbReference type="PANTHER" id="PTHR43394">
    <property type="entry name" value="ATP-DEPENDENT PERMEASE MDL1, MITOCHONDRIAL"/>
    <property type="match status" value="1"/>
</dbReference>
<evidence type="ECO:0000256" key="3">
    <source>
        <dbReference type="ARBA" id="ARBA00022475"/>
    </source>
</evidence>
<evidence type="ECO:0000256" key="7">
    <source>
        <dbReference type="ARBA" id="ARBA00022989"/>
    </source>
</evidence>
<keyword evidence="14" id="KW-1185">Reference proteome</keyword>
<dbReference type="FunFam" id="3.40.50.300:FF:000299">
    <property type="entry name" value="ABC transporter ATP-binding protein/permease"/>
    <property type="match status" value="1"/>
</dbReference>
<feature type="domain" description="ABC transporter" evidence="11">
    <location>
        <begin position="135"/>
        <end position="357"/>
    </location>
</feature>
<dbReference type="SMART" id="SM00382">
    <property type="entry name" value="AAA"/>
    <property type="match status" value="1"/>
</dbReference>
<dbReference type="InterPro" id="IPR039421">
    <property type="entry name" value="Type_1_exporter"/>
</dbReference>
<dbReference type="PROSITE" id="PS50893">
    <property type="entry name" value="ABC_TRANSPORTER_2"/>
    <property type="match status" value="1"/>
</dbReference>
<dbReference type="EMBL" id="CP026304">
    <property type="protein sequence ID" value="AVZ77877.1"/>
    <property type="molecule type" value="Genomic_DNA"/>
</dbReference>
<keyword evidence="8" id="KW-0472">Membrane</keyword>
<keyword evidence="7" id="KW-1133">Transmembrane helix</keyword>
<proteinExistence type="inferred from homology"/>
<evidence type="ECO:0000256" key="8">
    <source>
        <dbReference type="ARBA" id="ARBA00023136"/>
    </source>
</evidence>
<keyword evidence="4" id="KW-0812">Transmembrane</keyword>
<dbReference type="KEGG" id="slk:SLUN_37575"/>
<protein>
    <recommendedName>
        <fullName evidence="15">ABC transporter domain-containing protein</fullName>
    </recommendedName>
</protein>
<dbReference type="GO" id="GO:0016887">
    <property type="term" value="F:ATP hydrolysis activity"/>
    <property type="evidence" value="ECO:0007669"/>
    <property type="project" value="InterPro"/>
</dbReference>
<dbReference type="InterPro" id="IPR017871">
    <property type="entry name" value="ABC_transporter-like_CS"/>
</dbReference>
<accession>A0A2R4TFL0</accession>
<dbReference type="GO" id="GO:0015421">
    <property type="term" value="F:ABC-type oligopeptide transporter activity"/>
    <property type="evidence" value="ECO:0007669"/>
    <property type="project" value="TreeGrafter"/>
</dbReference>
<comment type="similarity">
    <text evidence="9">Belongs to the ABC transporter superfamily. Lipid exporter (TC 3.A.1.106) family.</text>
</comment>
<dbReference type="GO" id="GO:0090374">
    <property type="term" value="P:oligopeptide export from mitochondrion"/>
    <property type="evidence" value="ECO:0007669"/>
    <property type="project" value="TreeGrafter"/>
</dbReference>
<evidence type="ECO:0000256" key="6">
    <source>
        <dbReference type="ARBA" id="ARBA00022840"/>
    </source>
</evidence>
<evidence type="ECO:0000256" key="1">
    <source>
        <dbReference type="ARBA" id="ARBA00004651"/>
    </source>
</evidence>
<gene>
    <name evidence="13" type="ORF">SLUN_37575</name>
</gene>
<organism evidence="13 14">
    <name type="scientific">Streptomyces lunaelactis</name>
    <dbReference type="NCBI Taxonomy" id="1535768"/>
    <lineage>
        <taxon>Bacteria</taxon>
        <taxon>Bacillati</taxon>
        <taxon>Actinomycetota</taxon>
        <taxon>Actinomycetes</taxon>
        <taxon>Kitasatosporales</taxon>
        <taxon>Streptomycetaceae</taxon>
        <taxon>Streptomyces</taxon>
    </lineage>
</organism>
<dbReference type="AlphaFoldDB" id="A0A2R4TFL0"/>
<dbReference type="InterPro" id="IPR011527">
    <property type="entry name" value="ABC1_TM_dom"/>
</dbReference>
<dbReference type="Gene3D" id="1.20.1560.10">
    <property type="entry name" value="ABC transporter type 1, transmembrane domain"/>
    <property type="match status" value="1"/>
</dbReference>
<dbReference type="InterPro" id="IPR036640">
    <property type="entry name" value="ABC1_TM_sf"/>
</dbReference>
<dbReference type="Proteomes" id="UP000244201">
    <property type="component" value="Chromosome"/>
</dbReference>
<dbReference type="SUPFAM" id="SSF52540">
    <property type="entry name" value="P-loop containing nucleoside triphosphate hydrolases"/>
    <property type="match status" value="1"/>
</dbReference>
<keyword evidence="3" id="KW-1003">Cell membrane</keyword>
<evidence type="ECO:0000259" key="12">
    <source>
        <dbReference type="PROSITE" id="PS50929"/>
    </source>
</evidence>
<keyword evidence="2" id="KW-0813">Transport</keyword>
<dbReference type="SUPFAM" id="SSF90123">
    <property type="entry name" value="ABC transporter transmembrane region"/>
    <property type="match status" value="1"/>
</dbReference>
<dbReference type="Pfam" id="PF00005">
    <property type="entry name" value="ABC_tran"/>
    <property type="match status" value="1"/>
</dbReference>
<keyword evidence="6" id="KW-0067">ATP-binding</keyword>
<evidence type="ECO:0000259" key="11">
    <source>
        <dbReference type="PROSITE" id="PS50893"/>
    </source>
</evidence>
<comment type="subcellular location">
    <subcellularLocation>
        <location evidence="1">Cell membrane</location>
        <topology evidence="1">Multi-pass membrane protein</topology>
    </subcellularLocation>
</comment>
<evidence type="ECO:0000313" key="14">
    <source>
        <dbReference type="Proteomes" id="UP000244201"/>
    </source>
</evidence>
<dbReference type="PANTHER" id="PTHR43394:SF15">
    <property type="entry name" value="ALPHA-FACTOR-TRANSPORTING ATPASE"/>
    <property type="match status" value="1"/>
</dbReference>
<keyword evidence="5" id="KW-0547">Nucleotide-binding</keyword>
<dbReference type="GO" id="GO:0005524">
    <property type="term" value="F:ATP binding"/>
    <property type="evidence" value="ECO:0007669"/>
    <property type="project" value="UniProtKB-KW"/>
</dbReference>
<feature type="compositionally biased region" description="Basic and acidic residues" evidence="10">
    <location>
        <begin position="75"/>
        <end position="95"/>
    </location>
</feature>
<name>A0A2R4TFL0_9ACTN</name>
<evidence type="ECO:0008006" key="15">
    <source>
        <dbReference type="Google" id="ProtNLM"/>
    </source>
</evidence>
<dbReference type="GO" id="GO:0005886">
    <property type="term" value="C:plasma membrane"/>
    <property type="evidence" value="ECO:0007669"/>
    <property type="project" value="UniProtKB-SubCell"/>
</dbReference>
<evidence type="ECO:0000256" key="4">
    <source>
        <dbReference type="ARBA" id="ARBA00022692"/>
    </source>
</evidence>
<dbReference type="Gene3D" id="3.40.50.300">
    <property type="entry name" value="P-loop containing nucleotide triphosphate hydrolases"/>
    <property type="match status" value="1"/>
</dbReference>
<dbReference type="PROSITE" id="PS50929">
    <property type="entry name" value="ABC_TM1F"/>
    <property type="match status" value="1"/>
</dbReference>
<feature type="domain" description="ABC transmembrane type-1" evidence="12">
    <location>
        <begin position="1"/>
        <end position="44"/>
    </location>
</feature>
<evidence type="ECO:0000256" key="5">
    <source>
        <dbReference type="ARBA" id="ARBA00022741"/>
    </source>
</evidence>
<sequence length="357" mass="38228">MGIGAWQISADRLTIGGLLAFSAYIGRVYPQLEQVSALLIQMSSATAAAERVLEVLAARPVDTPADGLVTVQDGPAERMPRDKTARGPHFRETVRLRRTTVGSRRGSGRHPKTPHALSPDQPTPSDTFPSARGSIAFESVDFFYPGAARPSLWEASLTAAPGHLVVITGPSGAGKSTIGKLLLRFYAPSAGRILLDGLDIAHMTAASLRQNVCLLPQESMLFEGTIRENIAYGRPDADDAQITAAAKAADAHDFISVLPDGYAASVGRQGLLLSGGERRRLAIARAMIRDAPVLVLDEPTSGLDDESAERITEPLRRLTTERTTFLITHDLRLASYADTIIEVDSGTLTTITPSRDL</sequence>
<reference evidence="13 14" key="1">
    <citation type="submission" date="2018-01" db="EMBL/GenBank/DDBJ databases">
        <title>Complete genome sequence of Streptomyces lunaelactis MM109T, a Ferroverdin A producer isolated from cave moonmilk deposits.</title>
        <authorList>
            <person name="Naome A."/>
            <person name="Martinet L."/>
            <person name="Maciejewska M."/>
            <person name="Anderssen S."/>
            <person name="Adam D."/>
            <person name="Tenconi E."/>
            <person name="Deflandre B."/>
            <person name="Arguelles-Arias A."/>
            <person name="Calusinska M."/>
            <person name="Copieters W."/>
            <person name="Karim L."/>
            <person name="Hanikenne M."/>
            <person name="Baurain D."/>
            <person name="van Wezel G."/>
            <person name="Smargiasso N."/>
            <person name="de Pauw E."/>
            <person name="Delfosse P."/>
            <person name="Rigali S."/>
        </authorList>
    </citation>
    <scope>NUCLEOTIDE SEQUENCE [LARGE SCALE GENOMIC DNA]</scope>
    <source>
        <strain evidence="13 14">MM109</strain>
    </source>
</reference>
<dbReference type="InterPro" id="IPR027417">
    <property type="entry name" value="P-loop_NTPase"/>
</dbReference>
<dbReference type="OrthoDB" id="9806127at2"/>
<dbReference type="InterPro" id="IPR003593">
    <property type="entry name" value="AAA+_ATPase"/>
</dbReference>
<evidence type="ECO:0000256" key="2">
    <source>
        <dbReference type="ARBA" id="ARBA00022448"/>
    </source>
</evidence>
<evidence type="ECO:0000313" key="13">
    <source>
        <dbReference type="EMBL" id="AVZ77877.1"/>
    </source>
</evidence>
<evidence type="ECO:0000256" key="10">
    <source>
        <dbReference type="SAM" id="MobiDB-lite"/>
    </source>
</evidence>
<dbReference type="PROSITE" id="PS00211">
    <property type="entry name" value="ABC_TRANSPORTER_1"/>
    <property type="match status" value="1"/>
</dbReference>